<dbReference type="GO" id="GO:0005886">
    <property type="term" value="C:plasma membrane"/>
    <property type="evidence" value="ECO:0007669"/>
    <property type="project" value="UniProtKB-SubCell"/>
</dbReference>
<dbReference type="PROSITE" id="PS00211">
    <property type="entry name" value="ABC_TRANSPORTER_1"/>
    <property type="match status" value="1"/>
</dbReference>
<dbReference type="Gene3D" id="1.20.1560.10">
    <property type="entry name" value="ABC transporter type 1, transmembrane domain"/>
    <property type="match status" value="1"/>
</dbReference>
<dbReference type="InterPro" id="IPR017871">
    <property type="entry name" value="ABC_transporter-like_CS"/>
</dbReference>
<feature type="domain" description="ABC transporter" evidence="11">
    <location>
        <begin position="387"/>
        <end position="617"/>
    </location>
</feature>
<evidence type="ECO:0000259" key="11">
    <source>
        <dbReference type="PROSITE" id="PS50893"/>
    </source>
</evidence>
<reference evidence="13 14" key="1">
    <citation type="submission" date="2018-11" db="EMBL/GenBank/DDBJ databases">
        <title>Genomic Encyclopedia of Type Strains, Phase IV (KMG-IV): sequencing the most valuable type-strain genomes for metagenomic binning, comparative biology and taxonomic classification.</title>
        <authorList>
            <person name="Goeker M."/>
        </authorList>
    </citation>
    <scope>NUCLEOTIDE SEQUENCE [LARGE SCALE GENOMIC DNA]</scope>
    <source>
        <strain evidence="13 14">DSM 101684</strain>
    </source>
</reference>
<evidence type="ECO:0000256" key="7">
    <source>
        <dbReference type="ARBA" id="ARBA00022989"/>
    </source>
</evidence>
<feature type="compositionally biased region" description="Basic and acidic residues" evidence="9">
    <location>
        <begin position="375"/>
        <end position="394"/>
    </location>
</feature>
<dbReference type="InterPro" id="IPR036640">
    <property type="entry name" value="ABC1_TM_sf"/>
</dbReference>
<feature type="domain" description="ABC transmembrane type-1" evidence="12">
    <location>
        <begin position="49"/>
        <end position="361"/>
    </location>
</feature>
<feature type="transmembrane region" description="Helical" evidence="10">
    <location>
        <begin position="46"/>
        <end position="63"/>
    </location>
</feature>
<dbReference type="PANTHER" id="PTHR11384">
    <property type="entry name" value="ATP-BINDING CASSETTE, SUB-FAMILY D MEMBER"/>
    <property type="match status" value="1"/>
</dbReference>
<evidence type="ECO:0000313" key="13">
    <source>
        <dbReference type="EMBL" id="RPE73063.1"/>
    </source>
</evidence>
<keyword evidence="14" id="KW-1185">Reference proteome</keyword>
<feature type="transmembrane region" description="Helical" evidence="10">
    <location>
        <begin position="181"/>
        <end position="200"/>
    </location>
</feature>
<dbReference type="PROSITE" id="PS50893">
    <property type="entry name" value="ABC_TRANSPORTER_2"/>
    <property type="match status" value="1"/>
</dbReference>
<dbReference type="CDD" id="cd03223">
    <property type="entry name" value="ABCD_peroxisomal_ALDP"/>
    <property type="match status" value="1"/>
</dbReference>
<evidence type="ECO:0000256" key="1">
    <source>
        <dbReference type="ARBA" id="ARBA00004651"/>
    </source>
</evidence>
<evidence type="ECO:0000256" key="4">
    <source>
        <dbReference type="ARBA" id="ARBA00022692"/>
    </source>
</evidence>
<feature type="transmembrane region" description="Helical" evidence="10">
    <location>
        <begin position="83"/>
        <end position="107"/>
    </location>
</feature>
<dbReference type="SUPFAM" id="SSF90123">
    <property type="entry name" value="ABC transporter transmembrane region"/>
    <property type="match status" value="1"/>
</dbReference>
<feature type="transmembrane region" description="Helical" evidence="10">
    <location>
        <begin position="302"/>
        <end position="322"/>
    </location>
</feature>
<dbReference type="Pfam" id="PF00005">
    <property type="entry name" value="ABC_tran"/>
    <property type="match status" value="1"/>
</dbReference>
<dbReference type="SUPFAM" id="SSF52540">
    <property type="entry name" value="P-loop containing nucleoside triphosphate hydrolases"/>
    <property type="match status" value="1"/>
</dbReference>
<dbReference type="OrthoDB" id="9810134at2"/>
<keyword evidence="7 10" id="KW-1133">Transmembrane helix</keyword>
<dbReference type="InterPro" id="IPR050835">
    <property type="entry name" value="ABC_transporter_sub-D"/>
</dbReference>
<keyword evidence="2" id="KW-0813">Transport</keyword>
<dbReference type="PANTHER" id="PTHR11384:SF59">
    <property type="entry name" value="LYSOSOMAL COBALAMIN TRANSPORTER ABCD4"/>
    <property type="match status" value="1"/>
</dbReference>
<dbReference type="InterPro" id="IPR027417">
    <property type="entry name" value="P-loop_NTPase"/>
</dbReference>
<dbReference type="EMBL" id="RKQL01000001">
    <property type="protein sequence ID" value="RPE73063.1"/>
    <property type="molecule type" value="Genomic_DNA"/>
</dbReference>
<evidence type="ECO:0000256" key="3">
    <source>
        <dbReference type="ARBA" id="ARBA00022475"/>
    </source>
</evidence>
<evidence type="ECO:0000256" key="9">
    <source>
        <dbReference type="SAM" id="MobiDB-lite"/>
    </source>
</evidence>
<dbReference type="RefSeq" id="WP_124220602.1">
    <property type="nucleotide sequence ID" value="NZ_RKQL01000001.1"/>
</dbReference>
<proteinExistence type="predicted"/>
<comment type="caution">
    <text evidence="13">The sequence shown here is derived from an EMBL/GenBank/DDBJ whole genome shotgun (WGS) entry which is preliminary data.</text>
</comment>
<organism evidence="13 14">
    <name type="scientific">Tibeticola sediminis</name>
    <dbReference type="NCBI Taxonomy" id="1917811"/>
    <lineage>
        <taxon>Bacteria</taxon>
        <taxon>Pseudomonadati</taxon>
        <taxon>Pseudomonadota</taxon>
        <taxon>Betaproteobacteria</taxon>
        <taxon>Burkholderiales</taxon>
        <taxon>Comamonadaceae</taxon>
        <taxon>Tibeticola</taxon>
    </lineage>
</organism>
<dbReference type="PROSITE" id="PS50929">
    <property type="entry name" value="ABC_TM1F"/>
    <property type="match status" value="1"/>
</dbReference>
<feature type="region of interest" description="Disordered" evidence="9">
    <location>
        <begin position="375"/>
        <end position="404"/>
    </location>
</feature>
<dbReference type="GO" id="GO:0140359">
    <property type="term" value="F:ABC-type transporter activity"/>
    <property type="evidence" value="ECO:0007669"/>
    <property type="project" value="InterPro"/>
</dbReference>
<protein>
    <submittedName>
        <fullName evidence="13">Putative ATP-binding cassette transporter</fullName>
    </submittedName>
</protein>
<dbReference type="Proteomes" id="UP000272193">
    <property type="component" value="Unassembled WGS sequence"/>
</dbReference>
<evidence type="ECO:0000256" key="2">
    <source>
        <dbReference type="ARBA" id="ARBA00022448"/>
    </source>
</evidence>
<keyword evidence="6 13" id="KW-0067">ATP-binding</keyword>
<evidence type="ECO:0000256" key="5">
    <source>
        <dbReference type="ARBA" id="ARBA00022741"/>
    </source>
</evidence>
<keyword evidence="8 10" id="KW-0472">Membrane</keyword>
<keyword evidence="3" id="KW-1003">Cell membrane</keyword>
<dbReference type="AlphaFoldDB" id="A0A3N4USE3"/>
<evidence type="ECO:0000256" key="8">
    <source>
        <dbReference type="ARBA" id="ARBA00023136"/>
    </source>
</evidence>
<evidence type="ECO:0000259" key="12">
    <source>
        <dbReference type="PROSITE" id="PS50929"/>
    </source>
</evidence>
<name>A0A3N4USE3_9BURK</name>
<evidence type="ECO:0000313" key="14">
    <source>
        <dbReference type="Proteomes" id="UP000272193"/>
    </source>
</evidence>
<feature type="transmembrane region" description="Helical" evidence="10">
    <location>
        <begin position="212"/>
        <end position="233"/>
    </location>
</feature>
<dbReference type="InterPro" id="IPR003593">
    <property type="entry name" value="AAA+_ATPase"/>
</dbReference>
<comment type="subcellular location">
    <subcellularLocation>
        <location evidence="1">Cell membrane</location>
        <topology evidence="1">Multi-pass membrane protein</topology>
    </subcellularLocation>
</comment>
<keyword evidence="4 10" id="KW-0812">Transmembrane</keyword>
<dbReference type="Pfam" id="PF06472">
    <property type="entry name" value="ABC_membrane_2"/>
    <property type="match status" value="1"/>
</dbReference>
<gene>
    <name evidence="13" type="ORF">EDC62_0774</name>
</gene>
<dbReference type="InterPro" id="IPR003439">
    <property type="entry name" value="ABC_transporter-like_ATP-bd"/>
</dbReference>
<dbReference type="GO" id="GO:0016887">
    <property type="term" value="F:ATP hydrolysis activity"/>
    <property type="evidence" value="ECO:0007669"/>
    <property type="project" value="InterPro"/>
</dbReference>
<evidence type="ECO:0000256" key="6">
    <source>
        <dbReference type="ARBA" id="ARBA00022840"/>
    </source>
</evidence>
<accession>A0A3N4USE3</accession>
<dbReference type="InterPro" id="IPR011527">
    <property type="entry name" value="ABC1_TM_dom"/>
</dbReference>
<dbReference type="GO" id="GO:0005524">
    <property type="term" value="F:ATP binding"/>
    <property type="evidence" value="ECO:0007669"/>
    <property type="project" value="UniProtKB-KW"/>
</dbReference>
<keyword evidence="5" id="KW-0547">Nucleotide-binding</keyword>
<evidence type="ECO:0000256" key="10">
    <source>
        <dbReference type="SAM" id="Phobius"/>
    </source>
</evidence>
<dbReference type="SMART" id="SM00382">
    <property type="entry name" value="AAA"/>
    <property type="match status" value="1"/>
</dbReference>
<sequence length="618" mass="68864">MSQAPATPASSAAPLARWSALRHFLGQVRTLSLPYFRSEERWKARAMLAAIVALNLGAVYLLVQINEWNRLFFDALQNKDAAAFWTQLARFAVLAFVYITVAIYRFYLTQMLELRWRAWMTAQYAARWLSDHAFYRIELARFTRADTDRPDDPAAQPDNPDQRIQEDINLFTTQTVGLSMGLLNASVTLLSFVGILWSLSGPFAFTLGGTSWTIPGFMVWMALLYALAGSWLAHRIGRPLIGLNFRQQRYEADFRHHLVRVREYSEAIALDRGEAAERRQIAARFAPVLSNMLELLRAQKRLTGFTVGFGQAAVVFPFLVAAPRFFSGAIQLGELMQISSAFGQVQDALSWFVNNYDALASWRATTERLSGFEAKISEQKPEDAGVKRRDDAPKTEAPTATDLGVDLPDGTPLLAARALSVGPEQPVLVSGPSGAGKSTLFRAFAGIWPYARGTVCLPEDSMFVPQRPYFPNGSLRAALAYPELPERYRDEELRQALVDARLPELVHRLDDADAWSQKLSGGEQQRLAIARVLLKRPRWVFADEATAALDAEAETALYARLAERTAERGGALVSIAHRPSVAAFHRVQWRFVPQTNIDAAAQARYRIEVAPLEGSDAG</sequence>
<dbReference type="Gene3D" id="3.40.50.300">
    <property type="entry name" value="P-loop containing nucleotide triphosphate hydrolases"/>
    <property type="match status" value="1"/>
</dbReference>